<gene>
    <name evidence="2" type="ORF">BCR44DRAFT_1437466</name>
</gene>
<dbReference type="EMBL" id="MCFL01000033">
    <property type="protein sequence ID" value="ORZ33717.1"/>
    <property type="molecule type" value="Genomic_DNA"/>
</dbReference>
<keyword evidence="3" id="KW-1185">Reference proteome</keyword>
<feature type="signal peptide" evidence="1">
    <location>
        <begin position="1"/>
        <end position="21"/>
    </location>
</feature>
<evidence type="ECO:0000256" key="1">
    <source>
        <dbReference type="SAM" id="SignalP"/>
    </source>
</evidence>
<dbReference type="Proteomes" id="UP000193411">
    <property type="component" value="Unassembled WGS sequence"/>
</dbReference>
<protein>
    <submittedName>
        <fullName evidence="2">Uncharacterized protein</fullName>
    </submittedName>
</protein>
<sequence length="133" mass="13960">MADVARPPVALVVVLVIAVRAFSLDGDCGTELDLDADLCSPFLPRFPVLPFLDSPASPASPILDTSSPPPDTLLTNLLAAANRVCSKCCILNSRITSAVILRFSCNACTSLGNVLGNATTLSSFLCVKSCWFT</sequence>
<accession>A0A1Y2HGK3</accession>
<evidence type="ECO:0000313" key="2">
    <source>
        <dbReference type="EMBL" id="ORZ33717.1"/>
    </source>
</evidence>
<name>A0A1Y2HGK3_9FUNG</name>
<dbReference type="AlphaFoldDB" id="A0A1Y2HGK3"/>
<keyword evidence="1" id="KW-0732">Signal</keyword>
<comment type="caution">
    <text evidence="2">The sequence shown here is derived from an EMBL/GenBank/DDBJ whole genome shotgun (WGS) entry which is preliminary data.</text>
</comment>
<reference evidence="2 3" key="1">
    <citation type="submission" date="2016-07" db="EMBL/GenBank/DDBJ databases">
        <title>Pervasive Adenine N6-methylation of Active Genes in Fungi.</title>
        <authorList>
            <consortium name="DOE Joint Genome Institute"/>
            <person name="Mondo S.J."/>
            <person name="Dannebaum R.O."/>
            <person name="Kuo R.C."/>
            <person name="Labutti K."/>
            <person name="Haridas S."/>
            <person name="Kuo A."/>
            <person name="Salamov A."/>
            <person name="Ahrendt S.R."/>
            <person name="Lipzen A."/>
            <person name="Sullivan W."/>
            <person name="Andreopoulos W.B."/>
            <person name="Clum A."/>
            <person name="Lindquist E."/>
            <person name="Daum C."/>
            <person name="Ramamoorthy G.K."/>
            <person name="Gryganskyi A."/>
            <person name="Culley D."/>
            <person name="Magnuson J.K."/>
            <person name="James T.Y."/>
            <person name="O'Malley M.A."/>
            <person name="Stajich J.E."/>
            <person name="Spatafora J.W."/>
            <person name="Visel A."/>
            <person name="Grigoriev I.V."/>
        </authorList>
    </citation>
    <scope>NUCLEOTIDE SEQUENCE [LARGE SCALE GENOMIC DNA]</scope>
    <source>
        <strain evidence="2 3">PL171</strain>
    </source>
</reference>
<evidence type="ECO:0000313" key="3">
    <source>
        <dbReference type="Proteomes" id="UP000193411"/>
    </source>
</evidence>
<organism evidence="2 3">
    <name type="scientific">Catenaria anguillulae PL171</name>
    <dbReference type="NCBI Taxonomy" id="765915"/>
    <lineage>
        <taxon>Eukaryota</taxon>
        <taxon>Fungi</taxon>
        <taxon>Fungi incertae sedis</taxon>
        <taxon>Blastocladiomycota</taxon>
        <taxon>Blastocladiomycetes</taxon>
        <taxon>Blastocladiales</taxon>
        <taxon>Catenariaceae</taxon>
        <taxon>Catenaria</taxon>
    </lineage>
</organism>
<proteinExistence type="predicted"/>
<feature type="chain" id="PRO_5012417944" evidence="1">
    <location>
        <begin position="22"/>
        <end position="133"/>
    </location>
</feature>